<dbReference type="GO" id="GO:0046872">
    <property type="term" value="F:metal ion binding"/>
    <property type="evidence" value="ECO:0007669"/>
    <property type="project" value="UniProtKB-KW"/>
</dbReference>
<evidence type="ECO:0000256" key="1">
    <source>
        <dbReference type="ARBA" id="ARBA00008635"/>
    </source>
</evidence>
<dbReference type="EMBL" id="JACOFV010000010">
    <property type="protein sequence ID" value="MBC3862825.1"/>
    <property type="molecule type" value="Genomic_DNA"/>
</dbReference>
<feature type="binding site" evidence="3">
    <location>
        <position position="47"/>
    </location>
    <ligand>
        <name>a divalent metal cation</name>
        <dbReference type="ChEBI" id="CHEBI:60240"/>
    </ligand>
</feature>
<comment type="similarity">
    <text evidence="1">Belongs to the DinB family.</text>
</comment>
<keyword evidence="5" id="KW-1185">Reference proteome</keyword>
<feature type="binding site" evidence="3">
    <location>
        <position position="131"/>
    </location>
    <ligand>
        <name>a divalent metal cation</name>
        <dbReference type="ChEBI" id="CHEBI:60240"/>
    </ligand>
</feature>
<keyword evidence="2 3" id="KW-0479">Metal-binding</keyword>
<gene>
    <name evidence="4" type="ORF">H8K32_11985</name>
</gene>
<name>A0A923HGZ3_9BURK</name>
<evidence type="ECO:0000313" key="4">
    <source>
        <dbReference type="EMBL" id="MBC3862825.1"/>
    </source>
</evidence>
<comment type="caution">
    <text evidence="4">The sequence shown here is derived from an EMBL/GenBank/DDBJ whole genome shotgun (WGS) entry which is preliminary data.</text>
</comment>
<dbReference type="AlphaFoldDB" id="A0A923HGZ3"/>
<dbReference type="Gene3D" id="1.20.120.450">
    <property type="entry name" value="dinb family like domain"/>
    <property type="match status" value="1"/>
</dbReference>
<dbReference type="SUPFAM" id="SSF109854">
    <property type="entry name" value="DinB/YfiT-like putative metalloenzymes"/>
    <property type="match status" value="1"/>
</dbReference>
<dbReference type="PANTHER" id="PTHR37302:SF1">
    <property type="entry name" value="PROTEIN DINB"/>
    <property type="match status" value="1"/>
</dbReference>
<feature type="binding site" evidence="3">
    <location>
        <position position="135"/>
    </location>
    <ligand>
        <name>a divalent metal cation</name>
        <dbReference type="ChEBI" id="CHEBI:60240"/>
    </ligand>
</feature>
<dbReference type="PANTHER" id="PTHR37302">
    <property type="entry name" value="SLR1116 PROTEIN"/>
    <property type="match status" value="1"/>
</dbReference>
<dbReference type="InterPro" id="IPR007837">
    <property type="entry name" value="DinB"/>
</dbReference>
<dbReference type="RefSeq" id="WP_186912771.1">
    <property type="nucleotide sequence ID" value="NZ_JACOFV010000010.1"/>
</dbReference>
<evidence type="ECO:0000256" key="3">
    <source>
        <dbReference type="PIRSR" id="PIRSR607837-1"/>
    </source>
</evidence>
<sequence length="166" mass="19190">MNHFSKNDAIKKWADEVFLRTVIALSERELTAPRSIIFGNLILTLHHSSLIDYVWQSHLLSKPHGLTTRNPETHPTMAELYNEQQHIDQLYVTYTDALTDKRLGEILEFEFIGGGKGAMARSDILLHVINHTTYHRCHAADILYNIKVFPPTTDYPVFLREMQKMT</sequence>
<proteinExistence type="inferred from homology"/>
<dbReference type="InterPro" id="IPR034660">
    <property type="entry name" value="DinB/YfiT-like"/>
</dbReference>
<dbReference type="Proteomes" id="UP000634011">
    <property type="component" value="Unassembled WGS sequence"/>
</dbReference>
<evidence type="ECO:0000313" key="5">
    <source>
        <dbReference type="Proteomes" id="UP000634011"/>
    </source>
</evidence>
<organism evidence="4 5">
    <name type="scientific">Undibacterium jejuense</name>
    <dbReference type="NCBI Taxonomy" id="1344949"/>
    <lineage>
        <taxon>Bacteria</taxon>
        <taxon>Pseudomonadati</taxon>
        <taxon>Pseudomonadota</taxon>
        <taxon>Betaproteobacteria</taxon>
        <taxon>Burkholderiales</taxon>
        <taxon>Oxalobacteraceae</taxon>
        <taxon>Undibacterium</taxon>
    </lineage>
</organism>
<accession>A0A923HGZ3</accession>
<reference evidence="4" key="1">
    <citation type="submission" date="2020-08" db="EMBL/GenBank/DDBJ databases">
        <title>Novel species isolated from subtropical streams in China.</title>
        <authorList>
            <person name="Lu H."/>
        </authorList>
    </citation>
    <scope>NUCLEOTIDE SEQUENCE</scope>
    <source>
        <strain evidence="4">KACC 12607</strain>
    </source>
</reference>
<protein>
    <submittedName>
        <fullName evidence="4">DinB family protein</fullName>
    </submittedName>
</protein>
<evidence type="ECO:0000256" key="2">
    <source>
        <dbReference type="ARBA" id="ARBA00022723"/>
    </source>
</evidence>
<dbReference type="Pfam" id="PF05163">
    <property type="entry name" value="DinB"/>
    <property type="match status" value="1"/>
</dbReference>